<name>A0A7S2D2B4_9EUKA</name>
<proteinExistence type="predicted"/>
<organism evidence="1">
    <name type="scientific">Haptolina brevifila</name>
    <dbReference type="NCBI Taxonomy" id="156173"/>
    <lineage>
        <taxon>Eukaryota</taxon>
        <taxon>Haptista</taxon>
        <taxon>Haptophyta</taxon>
        <taxon>Prymnesiophyceae</taxon>
        <taxon>Prymnesiales</taxon>
        <taxon>Prymnesiaceae</taxon>
        <taxon>Haptolina</taxon>
    </lineage>
</organism>
<dbReference type="AlphaFoldDB" id="A0A7S2D2B4"/>
<gene>
    <name evidence="1" type="ORF">CBRE1094_LOCUS12834</name>
</gene>
<sequence>MCCAGCTAVQAEFQTKETGKKQNTVNGKRKASNSSLCLRSSKHFCSQSPAASTLAPVSASPVSVLDLNSLVHVPVIVGPECETDYVVGVEALPIYFLDRYTSA</sequence>
<accession>A0A7S2D2B4</accession>
<protein>
    <submittedName>
        <fullName evidence="1">Uncharacterized protein</fullName>
    </submittedName>
</protein>
<dbReference type="EMBL" id="HBGU01023571">
    <property type="protein sequence ID" value="CAD9440278.1"/>
    <property type="molecule type" value="Transcribed_RNA"/>
</dbReference>
<reference evidence="1" key="1">
    <citation type="submission" date="2021-01" db="EMBL/GenBank/DDBJ databases">
        <authorList>
            <person name="Corre E."/>
            <person name="Pelletier E."/>
            <person name="Niang G."/>
            <person name="Scheremetjew M."/>
            <person name="Finn R."/>
            <person name="Kale V."/>
            <person name="Holt S."/>
            <person name="Cochrane G."/>
            <person name="Meng A."/>
            <person name="Brown T."/>
            <person name="Cohen L."/>
        </authorList>
    </citation>
    <scope>NUCLEOTIDE SEQUENCE</scope>
    <source>
        <strain evidence="1">UTEX LB 985</strain>
    </source>
</reference>
<evidence type="ECO:0000313" key="1">
    <source>
        <dbReference type="EMBL" id="CAD9440278.1"/>
    </source>
</evidence>